<dbReference type="SUPFAM" id="SSF52540">
    <property type="entry name" value="P-loop containing nucleoside triphosphate hydrolases"/>
    <property type="match status" value="1"/>
</dbReference>
<dbReference type="InterPro" id="IPR027417">
    <property type="entry name" value="P-loop_NTPase"/>
</dbReference>
<dbReference type="RefSeq" id="XP_071929094.1">
    <property type="nucleotide sequence ID" value="XM_072072993.1"/>
</dbReference>
<dbReference type="Proteomes" id="UP001652660">
    <property type="component" value="Chromosome 11e"/>
</dbReference>
<protein>
    <recommendedName>
        <fullName evidence="1">NB-ARC domain-containing protein</fullName>
    </recommendedName>
</protein>
<organism evidence="2 5">
    <name type="scientific">Coffea arabica</name>
    <name type="common">Arabian coffee</name>
    <dbReference type="NCBI Taxonomy" id="13443"/>
    <lineage>
        <taxon>Eukaryota</taxon>
        <taxon>Viridiplantae</taxon>
        <taxon>Streptophyta</taxon>
        <taxon>Embryophyta</taxon>
        <taxon>Tracheophyta</taxon>
        <taxon>Spermatophyta</taxon>
        <taxon>Magnoliopsida</taxon>
        <taxon>eudicotyledons</taxon>
        <taxon>Gunneridae</taxon>
        <taxon>Pentapetalae</taxon>
        <taxon>asterids</taxon>
        <taxon>lamiids</taxon>
        <taxon>Gentianales</taxon>
        <taxon>Rubiaceae</taxon>
        <taxon>Ixoroideae</taxon>
        <taxon>Gardenieae complex</taxon>
        <taxon>Bertiereae - Coffeeae clade</taxon>
        <taxon>Coffeeae</taxon>
        <taxon>Coffea</taxon>
    </lineage>
</organism>
<name>A0ABM4WBE2_COFAR</name>
<dbReference type="PANTHER" id="PTHR19338">
    <property type="entry name" value="TRANSLOCASE OF INNER MITOCHONDRIAL MEMBRANE 13 HOMOLOG"/>
    <property type="match status" value="1"/>
</dbReference>
<sequence>MAYAAIASLVQTLEYLLQFPCLVLEMKKMQAEVVTQRFRQVLLLLKGEPSALWITEEPGTLPSSFEEFLGAVGLPAEFLGIKKRTVSLSWGILNLLEEKPPILTEIGSSEQALKKFVETTVLDNRTDRSNYVVDQTSRETGTLLCSFEEFLRAVGRHADFLEIKKRTLSLSCGIPKLQEKKPPILMEIGSLEQDLKKFLETTVLDTRTDRSDYAVHQFSCEAARKMLRAVDELKQAIIFFYEVASEITILYQDLFSLLNFLDDSSDKFQDHELLKCIKDVAYRARDLVEECILDNQVESVKTYLICTLSNSESPSRFLQQAVGKSSLETVVKSALDGKKGIRLGLVHALQDVQSIKRMTTNIDEKSLRLQGSSVRKAPLSSNKEDIVVGLDAELTTILEGLTGLPGLEIVTISGMGDIGKTTLARKAFNDPYIVYHFYCRAWITVSQVYQVRDLLLGLLSSIARSADKMVEKSNAQLAGFG</sequence>
<evidence type="ECO:0000313" key="6">
    <source>
        <dbReference type="RefSeq" id="XP_071929100.1"/>
    </source>
</evidence>
<evidence type="ECO:0000313" key="4">
    <source>
        <dbReference type="RefSeq" id="XP_071929094.1"/>
    </source>
</evidence>
<evidence type="ECO:0000259" key="1">
    <source>
        <dbReference type="Pfam" id="PF00931"/>
    </source>
</evidence>
<evidence type="ECO:0000313" key="2">
    <source>
        <dbReference type="Proteomes" id="UP001652660"/>
    </source>
</evidence>
<feature type="domain" description="NB-ARC" evidence="1">
    <location>
        <begin position="394"/>
        <end position="476"/>
    </location>
</feature>
<dbReference type="RefSeq" id="XP_071929093.1">
    <property type="nucleotide sequence ID" value="XM_072072992.1"/>
</dbReference>
<gene>
    <name evidence="5 6" type="primary">LOC140021702</name>
    <name evidence="3 4" type="synonym">LOC140021698</name>
</gene>
<keyword evidence="2" id="KW-1185">Reference proteome</keyword>
<proteinExistence type="predicted"/>
<evidence type="ECO:0000313" key="5">
    <source>
        <dbReference type="RefSeq" id="XP_071929099.1"/>
    </source>
</evidence>
<accession>A0ABM4WBE2</accession>
<dbReference type="Pfam" id="PF00931">
    <property type="entry name" value="NB-ARC"/>
    <property type="match status" value="1"/>
</dbReference>
<dbReference type="GeneID" id="140021702"/>
<evidence type="ECO:0000313" key="3">
    <source>
        <dbReference type="RefSeq" id="XP_071929093.1"/>
    </source>
</evidence>
<reference evidence="3 4" key="1">
    <citation type="submission" date="2025-05" db="UniProtKB">
        <authorList>
            <consortium name="RefSeq"/>
        </authorList>
    </citation>
    <scope>IDENTIFICATION</scope>
    <source>
        <tissue evidence="3 4">Leaves</tissue>
    </source>
</reference>
<dbReference type="RefSeq" id="XP_071929100.1">
    <property type="nucleotide sequence ID" value="XM_072072999.1"/>
</dbReference>
<dbReference type="Gene3D" id="3.40.50.300">
    <property type="entry name" value="P-loop containing nucleotide triphosphate hydrolases"/>
    <property type="match status" value="1"/>
</dbReference>
<dbReference type="PANTHER" id="PTHR19338:SF73">
    <property type="entry name" value="DISEASE RESISTANCE PROTEIN RGA2-LIKE"/>
    <property type="match status" value="1"/>
</dbReference>
<dbReference type="InterPro" id="IPR002182">
    <property type="entry name" value="NB-ARC"/>
</dbReference>
<dbReference type="RefSeq" id="XP_071929099.1">
    <property type="nucleotide sequence ID" value="XM_072072998.1"/>
</dbReference>